<evidence type="ECO:0000256" key="1">
    <source>
        <dbReference type="SAM" id="MobiDB-lite"/>
    </source>
</evidence>
<dbReference type="PANTHER" id="PTHR37539">
    <property type="entry name" value="SECRETED PROTEIN-RELATED"/>
    <property type="match status" value="1"/>
</dbReference>
<dbReference type="Proteomes" id="UP000799437">
    <property type="component" value="Unassembled WGS sequence"/>
</dbReference>
<dbReference type="AlphaFoldDB" id="A0A6A6WIK3"/>
<feature type="transmembrane region" description="Helical" evidence="2">
    <location>
        <begin position="456"/>
        <end position="482"/>
    </location>
</feature>
<dbReference type="RefSeq" id="XP_033604560.1">
    <property type="nucleotide sequence ID" value="XM_033739709.1"/>
</dbReference>
<feature type="region of interest" description="Disordered" evidence="1">
    <location>
        <begin position="60"/>
        <end position="85"/>
    </location>
</feature>
<accession>A0A6A6WIK3</accession>
<gene>
    <name evidence="4" type="ORF">EJ05DRAFT_197550</name>
</gene>
<dbReference type="EMBL" id="ML996566">
    <property type="protein sequence ID" value="KAF2762109.1"/>
    <property type="molecule type" value="Genomic_DNA"/>
</dbReference>
<dbReference type="GO" id="GO:0016491">
    <property type="term" value="F:oxidoreductase activity"/>
    <property type="evidence" value="ECO:0007669"/>
    <property type="project" value="InterPro"/>
</dbReference>
<dbReference type="GeneID" id="54480763"/>
<keyword evidence="5" id="KW-1185">Reference proteome</keyword>
<dbReference type="InterPro" id="IPR037473">
    <property type="entry name" value="Lcp-like"/>
</dbReference>
<evidence type="ECO:0000259" key="3">
    <source>
        <dbReference type="Pfam" id="PF09995"/>
    </source>
</evidence>
<dbReference type="PANTHER" id="PTHR37539:SF1">
    <property type="entry name" value="ER-BOUND OXYGENASE MPAB_MPAB'_RUBBER OXYGENASE CATALYTIC DOMAIN-CONTAINING PROTEIN"/>
    <property type="match status" value="1"/>
</dbReference>
<keyword evidence="2" id="KW-0812">Transmembrane</keyword>
<dbReference type="InterPro" id="IPR018713">
    <property type="entry name" value="MPAB/Lcp_cat_dom"/>
</dbReference>
<evidence type="ECO:0000313" key="5">
    <source>
        <dbReference type="Proteomes" id="UP000799437"/>
    </source>
</evidence>
<feature type="transmembrane region" description="Helical" evidence="2">
    <location>
        <begin position="366"/>
        <end position="386"/>
    </location>
</feature>
<protein>
    <recommendedName>
        <fullName evidence="3">ER-bound oxygenase mpaB/mpaB'/Rubber oxygenase catalytic domain-containing protein</fullName>
    </recommendedName>
</protein>
<dbReference type="Pfam" id="PF09995">
    <property type="entry name" value="MPAB_Lcp_cat"/>
    <property type="match status" value="1"/>
</dbReference>
<feature type="domain" description="ER-bound oxygenase mpaB/mpaB'/Rubber oxygenase catalytic" evidence="3">
    <location>
        <begin position="144"/>
        <end position="364"/>
    </location>
</feature>
<organism evidence="4 5">
    <name type="scientific">Pseudovirgaria hyperparasitica</name>
    <dbReference type="NCBI Taxonomy" id="470096"/>
    <lineage>
        <taxon>Eukaryota</taxon>
        <taxon>Fungi</taxon>
        <taxon>Dikarya</taxon>
        <taxon>Ascomycota</taxon>
        <taxon>Pezizomycotina</taxon>
        <taxon>Dothideomycetes</taxon>
        <taxon>Dothideomycetes incertae sedis</taxon>
        <taxon>Acrospermales</taxon>
        <taxon>Acrospermaceae</taxon>
        <taxon>Pseudovirgaria</taxon>
    </lineage>
</organism>
<keyword evidence="2" id="KW-0472">Membrane</keyword>
<feature type="compositionally biased region" description="Basic and acidic residues" evidence="1">
    <location>
        <begin position="65"/>
        <end position="77"/>
    </location>
</feature>
<evidence type="ECO:0000256" key="2">
    <source>
        <dbReference type="SAM" id="Phobius"/>
    </source>
</evidence>
<name>A0A6A6WIK3_9PEZI</name>
<evidence type="ECO:0000313" key="4">
    <source>
        <dbReference type="EMBL" id="KAF2762109.1"/>
    </source>
</evidence>
<proteinExistence type="predicted"/>
<dbReference type="OrthoDB" id="6361347at2759"/>
<reference evidence="4" key="1">
    <citation type="journal article" date="2020" name="Stud. Mycol.">
        <title>101 Dothideomycetes genomes: a test case for predicting lifestyles and emergence of pathogens.</title>
        <authorList>
            <person name="Haridas S."/>
            <person name="Albert R."/>
            <person name="Binder M."/>
            <person name="Bloem J."/>
            <person name="Labutti K."/>
            <person name="Salamov A."/>
            <person name="Andreopoulos B."/>
            <person name="Baker S."/>
            <person name="Barry K."/>
            <person name="Bills G."/>
            <person name="Bluhm B."/>
            <person name="Cannon C."/>
            <person name="Castanera R."/>
            <person name="Culley D."/>
            <person name="Daum C."/>
            <person name="Ezra D."/>
            <person name="Gonzalez J."/>
            <person name="Henrissat B."/>
            <person name="Kuo A."/>
            <person name="Liang C."/>
            <person name="Lipzen A."/>
            <person name="Lutzoni F."/>
            <person name="Magnuson J."/>
            <person name="Mondo S."/>
            <person name="Nolan M."/>
            <person name="Ohm R."/>
            <person name="Pangilinan J."/>
            <person name="Park H.-J."/>
            <person name="Ramirez L."/>
            <person name="Alfaro M."/>
            <person name="Sun H."/>
            <person name="Tritt A."/>
            <person name="Yoshinaga Y."/>
            <person name="Zwiers L.-H."/>
            <person name="Turgeon B."/>
            <person name="Goodwin S."/>
            <person name="Spatafora J."/>
            <person name="Crous P."/>
            <person name="Grigoriev I."/>
        </authorList>
    </citation>
    <scope>NUCLEOTIDE SEQUENCE</scope>
    <source>
        <strain evidence="4">CBS 121739</strain>
    </source>
</reference>
<sequence>MTWLGPLWKGPNTRTAWGYTYELTDDHPSKEELQPLKFTYDRLAEDALLKLNEICPPKGTLPRNSDVKATKPVKDTLQDDASTKPPDLKSVVQRDLYALLKEHAHSDESLSTLWAEVTTVPDWVDWDQIQRGQDVFYRYGGPALTGLTYQSLLGGMGAARVVETLARTGGFAPKVARRRLLETTQHILQCTQSLESIKPNGAGFQASIRVRLLHAAVRQRIMAMRATRPDYYDLEQWGVPINDLDCIGTIATFSSTLIWISLPRQGIFLRKQETEDYLALWRYVAYLMGTPHETFASPSKAKAIVETLLLHEVQPSETSKILANNVIICLQGQPPAFASAEMLTASARWLNGNDLADKLALPRPSLYYSALMAGQCLFFMFMCYTARSISYLDRRKIAWLKRLYYELVVKSKVGLGGVETLFELKYIPQYETITNMGEVGQPGKWSKIERKNLQTLVIAFGGLALVSWGLLKLVFAIAGLGARY</sequence>
<keyword evidence="2" id="KW-1133">Transmembrane helix</keyword>